<dbReference type="GO" id="GO:0004735">
    <property type="term" value="F:pyrroline-5-carboxylate reductase activity"/>
    <property type="evidence" value="ECO:0007669"/>
    <property type="project" value="UniProtKB-EC"/>
</dbReference>
<accession>A0A3B1BXL0</accession>
<dbReference type="Pfam" id="PF03807">
    <property type="entry name" value="F420_oxidored"/>
    <property type="match status" value="1"/>
</dbReference>
<dbReference type="InterPro" id="IPR000304">
    <property type="entry name" value="Pyrroline-COOH_reductase"/>
</dbReference>
<dbReference type="PROSITE" id="PS00521">
    <property type="entry name" value="P5CR"/>
    <property type="match status" value="1"/>
</dbReference>
<evidence type="ECO:0000256" key="2">
    <source>
        <dbReference type="ARBA" id="ARBA00005525"/>
    </source>
</evidence>
<dbReference type="EMBL" id="UOGA01000228">
    <property type="protein sequence ID" value="VAX22669.1"/>
    <property type="molecule type" value="Genomic_DNA"/>
</dbReference>
<dbReference type="Gene3D" id="1.10.3730.10">
    <property type="entry name" value="ProC C-terminal domain-like"/>
    <property type="match status" value="1"/>
</dbReference>
<evidence type="ECO:0000259" key="9">
    <source>
        <dbReference type="Pfam" id="PF03807"/>
    </source>
</evidence>
<comment type="similarity">
    <text evidence="2">Belongs to the pyrroline-5-carboxylate reductase family.</text>
</comment>
<comment type="pathway">
    <text evidence="8">Amino-acid biosynthesis.</text>
</comment>
<dbReference type="InterPro" id="IPR053790">
    <property type="entry name" value="P5CR-like_CS"/>
</dbReference>
<dbReference type="InterPro" id="IPR029036">
    <property type="entry name" value="P5CR_dimer"/>
</dbReference>
<keyword evidence="6" id="KW-0521">NADP</keyword>
<feature type="domain" description="Pyrroline-5-carboxylate reductase catalytic N-terminal" evidence="9">
    <location>
        <begin position="7"/>
        <end position="101"/>
    </location>
</feature>
<dbReference type="HAMAP" id="MF_01925">
    <property type="entry name" value="P5C_reductase"/>
    <property type="match status" value="1"/>
</dbReference>
<keyword evidence="3" id="KW-0963">Cytoplasm</keyword>
<dbReference type="GO" id="GO:0005737">
    <property type="term" value="C:cytoplasm"/>
    <property type="evidence" value="ECO:0007669"/>
    <property type="project" value="UniProtKB-SubCell"/>
</dbReference>
<dbReference type="AlphaFoldDB" id="A0A3B1BXL0"/>
<keyword evidence="5" id="KW-0641">Proline biosynthesis</keyword>
<dbReference type="InterPro" id="IPR028939">
    <property type="entry name" value="P5C_Rdtase_cat_N"/>
</dbReference>
<evidence type="ECO:0000256" key="3">
    <source>
        <dbReference type="ARBA" id="ARBA00022490"/>
    </source>
</evidence>
<dbReference type="InterPro" id="IPR008927">
    <property type="entry name" value="6-PGluconate_DH-like_C_sf"/>
</dbReference>
<dbReference type="GO" id="GO:0055129">
    <property type="term" value="P:L-proline biosynthetic process"/>
    <property type="evidence" value="ECO:0007669"/>
    <property type="project" value="TreeGrafter"/>
</dbReference>
<dbReference type="Gene3D" id="3.40.50.720">
    <property type="entry name" value="NAD(P)-binding Rossmann-like Domain"/>
    <property type="match status" value="1"/>
</dbReference>
<organism evidence="11">
    <name type="scientific">hydrothermal vent metagenome</name>
    <dbReference type="NCBI Taxonomy" id="652676"/>
    <lineage>
        <taxon>unclassified sequences</taxon>
        <taxon>metagenomes</taxon>
        <taxon>ecological metagenomes</taxon>
    </lineage>
</organism>
<feature type="domain" description="Pyrroline-5-carboxylate reductase dimerisation" evidence="10">
    <location>
        <begin position="164"/>
        <end position="268"/>
    </location>
</feature>
<keyword evidence="7 11" id="KW-0560">Oxidoreductase</keyword>
<name>A0A3B1BXL0_9ZZZZ</name>
<keyword evidence="4" id="KW-0028">Amino-acid biosynthesis</keyword>
<comment type="subcellular location">
    <subcellularLocation>
        <location evidence="1">Cytoplasm</location>
    </subcellularLocation>
</comment>
<dbReference type="SUPFAM" id="SSF51735">
    <property type="entry name" value="NAD(P)-binding Rossmann-fold domains"/>
    <property type="match status" value="1"/>
</dbReference>
<dbReference type="FunFam" id="3.40.50.720:FF:000190">
    <property type="entry name" value="Pyrroline-5-carboxylate reductase"/>
    <property type="match status" value="1"/>
</dbReference>
<gene>
    <name evidence="11" type="ORF">MNBD_NITROSPINAE04-1371</name>
</gene>
<evidence type="ECO:0000256" key="6">
    <source>
        <dbReference type="ARBA" id="ARBA00022857"/>
    </source>
</evidence>
<evidence type="ECO:0000256" key="7">
    <source>
        <dbReference type="ARBA" id="ARBA00023002"/>
    </source>
</evidence>
<dbReference type="NCBIfam" id="TIGR00112">
    <property type="entry name" value="proC"/>
    <property type="match status" value="1"/>
</dbReference>
<dbReference type="PANTHER" id="PTHR11645">
    <property type="entry name" value="PYRROLINE-5-CARBOXYLATE REDUCTASE"/>
    <property type="match status" value="1"/>
</dbReference>
<evidence type="ECO:0000256" key="4">
    <source>
        <dbReference type="ARBA" id="ARBA00022605"/>
    </source>
</evidence>
<evidence type="ECO:0000256" key="1">
    <source>
        <dbReference type="ARBA" id="ARBA00004496"/>
    </source>
</evidence>
<dbReference type="InterPro" id="IPR036291">
    <property type="entry name" value="NAD(P)-bd_dom_sf"/>
</dbReference>
<evidence type="ECO:0000259" key="10">
    <source>
        <dbReference type="Pfam" id="PF14748"/>
    </source>
</evidence>
<dbReference type="PANTHER" id="PTHR11645:SF0">
    <property type="entry name" value="PYRROLINE-5-CARBOXYLATE REDUCTASE 3"/>
    <property type="match status" value="1"/>
</dbReference>
<evidence type="ECO:0000256" key="8">
    <source>
        <dbReference type="ARBA" id="ARBA00029440"/>
    </source>
</evidence>
<dbReference type="SUPFAM" id="SSF48179">
    <property type="entry name" value="6-phosphogluconate dehydrogenase C-terminal domain-like"/>
    <property type="match status" value="1"/>
</dbReference>
<dbReference type="PIRSF" id="PIRSF000193">
    <property type="entry name" value="Pyrrol-5-carb_rd"/>
    <property type="match status" value="1"/>
</dbReference>
<dbReference type="FunFam" id="1.10.3730.10:FF:000001">
    <property type="entry name" value="Pyrroline-5-carboxylate reductase"/>
    <property type="match status" value="1"/>
</dbReference>
<evidence type="ECO:0000256" key="5">
    <source>
        <dbReference type="ARBA" id="ARBA00022650"/>
    </source>
</evidence>
<sequence length="270" mass="27718">MIENKNIAFVGAGFMGSALIRGLVSSKTAAPERISAFDSDQETLEALSGQLGVKAAGDNEEAVKNADIVILAVKPQIVAEVARSFRGEIDGEKLVISIAAGVTIKSLEALFPSGSKIIRAMPNMPAMVGEAATAICAGGAVEKDDIEIARQIFDAVGKTVVVDESAMDAVTGLSGSGPAFVFTFLEALTDAGLSCGLGREVAEKLAGQTLYGAARLARETGDSPAKLRERITSPGGTTLAGLASLKSEGFSDVVQNAVKAAMKRSKELGS</sequence>
<protein>
    <submittedName>
        <fullName evidence="11">Pyrroline-5-carboxylate reductase</fullName>
        <ecNumber evidence="11">1.5.1.2</ecNumber>
    </submittedName>
</protein>
<proteinExistence type="inferred from homology"/>
<evidence type="ECO:0000313" key="11">
    <source>
        <dbReference type="EMBL" id="VAX22669.1"/>
    </source>
</evidence>
<reference evidence="11" key="1">
    <citation type="submission" date="2018-06" db="EMBL/GenBank/DDBJ databases">
        <authorList>
            <person name="Zhirakovskaya E."/>
        </authorList>
    </citation>
    <scope>NUCLEOTIDE SEQUENCE</scope>
</reference>
<dbReference type="Pfam" id="PF14748">
    <property type="entry name" value="P5CR_dimer"/>
    <property type="match status" value="1"/>
</dbReference>
<dbReference type="EC" id="1.5.1.2" evidence="11"/>